<keyword evidence="9 13" id="KW-0479">Metal-binding</keyword>
<evidence type="ECO:0000256" key="6">
    <source>
        <dbReference type="ARBA" id="ARBA00021108"/>
    </source>
</evidence>
<comment type="pathway">
    <text evidence="3 13">Cofactor biosynthesis; molybdopterin biosynthesis.</text>
</comment>
<dbReference type="CDD" id="cd00887">
    <property type="entry name" value="MoeA"/>
    <property type="match status" value="1"/>
</dbReference>
<reference evidence="15 16" key="1">
    <citation type="submission" date="2016-11" db="EMBL/GenBank/DDBJ databases">
        <authorList>
            <person name="Jaros S."/>
            <person name="Januszkiewicz K."/>
            <person name="Wedrychowicz H."/>
        </authorList>
    </citation>
    <scope>NUCLEOTIDE SEQUENCE [LARGE SCALE GENOMIC DNA]</scope>
    <source>
        <strain evidence="15 16">DSM 15970</strain>
    </source>
</reference>
<dbReference type="Pfam" id="PF00994">
    <property type="entry name" value="MoCF_biosynth"/>
    <property type="match status" value="1"/>
</dbReference>
<dbReference type="PANTHER" id="PTHR10192:SF5">
    <property type="entry name" value="GEPHYRIN"/>
    <property type="match status" value="1"/>
</dbReference>
<dbReference type="AlphaFoldDB" id="A0A1M6E640"/>
<evidence type="ECO:0000256" key="13">
    <source>
        <dbReference type="RuleBase" id="RU365090"/>
    </source>
</evidence>
<dbReference type="Gene3D" id="3.40.980.10">
    <property type="entry name" value="MoaB/Mog-like domain"/>
    <property type="match status" value="1"/>
</dbReference>
<dbReference type="PANTHER" id="PTHR10192">
    <property type="entry name" value="MOLYBDOPTERIN BIOSYNTHESIS PROTEIN"/>
    <property type="match status" value="1"/>
</dbReference>
<comment type="catalytic activity">
    <reaction evidence="12">
        <text>adenylyl-molybdopterin + molybdate = Mo-molybdopterin + AMP + H(+)</text>
        <dbReference type="Rhea" id="RHEA:35047"/>
        <dbReference type="ChEBI" id="CHEBI:15378"/>
        <dbReference type="ChEBI" id="CHEBI:36264"/>
        <dbReference type="ChEBI" id="CHEBI:62727"/>
        <dbReference type="ChEBI" id="CHEBI:71302"/>
        <dbReference type="ChEBI" id="CHEBI:456215"/>
        <dbReference type="EC" id="2.10.1.1"/>
    </reaction>
</comment>
<evidence type="ECO:0000313" key="15">
    <source>
        <dbReference type="EMBL" id="SHI80967.1"/>
    </source>
</evidence>
<evidence type="ECO:0000256" key="9">
    <source>
        <dbReference type="ARBA" id="ARBA00022723"/>
    </source>
</evidence>
<proteinExistence type="inferred from homology"/>
<accession>A0A1M6E640</accession>
<dbReference type="NCBIfam" id="TIGR00176">
    <property type="entry name" value="mobB"/>
    <property type="match status" value="1"/>
</dbReference>
<dbReference type="NCBIfam" id="TIGR00177">
    <property type="entry name" value="molyb_syn"/>
    <property type="match status" value="1"/>
</dbReference>
<sequence>MAFHTPVVSFVGYSGSGKTTFIEKLIPELKRKNLRIAVIKHDAHEFDIDREGKDTWKFAQAGADIISISSRTKMALIEKTPVELTLAEIMLNVRDVDLIIAEGYRAGGAPKIGVYREASGHELSVPVQELEALVCDRKITDEIPCFGLDDVSGMADFLVEHFVRRIPFGIPLGEALKKLEDIPVELTYEEVGIDKSRGRVLAETVIAKEMIPPFSRSPLDGYAFRASDTENASRKAPVTLQITEEIPAGTYPQKEVLPGTAAKILTGAPIPKGADAVTRYEDTEFDSDTVTLFQCYKPHSNIVDAGEDIALGTEVVTEGTVITPSIAGLLASLGVARPRVVRKPVISIVNTGDELLDVNMPLEPAKIRNSSHYTLGGYMEETGVTVLDGGIARDTAQEIARSIRTALAFSDMVVTTGGVSVGDYDLVKDALKLLGAETLFWKIAIKPGGAVVAAVLDKKLILGLSGNPASALVTLQLLGIPFIHRLMGRSECGLRKVQVAMCRNYMKPSPTGRYIRGRLTIEEGKACFEPIESQENGSISSMKGCNLIAEIKPGTLTIEKNQMIDAYWLYS</sequence>
<dbReference type="FunFam" id="2.170.190.11:FF:000001">
    <property type="entry name" value="Molybdopterin molybdenumtransferase"/>
    <property type="match status" value="1"/>
</dbReference>
<evidence type="ECO:0000256" key="1">
    <source>
        <dbReference type="ARBA" id="ARBA00001946"/>
    </source>
</evidence>
<evidence type="ECO:0000256" key="8">
    <source>
        <dbReference type="ARBA" id="ARBA00022679"/>
    </source>
</evidence>
<dbReference type="InterPro" id="IPR005110">
    <property type="entry name" value="MoeA_linker/N"/>
</dbReference>
<comment type="cofactor">
    <cofactor evidence="1 13">
        <name>Mg(2+)</name>
        <dbReference type="ChEBI" id="CHEBI:18420"/>
    </cofactor>
</comment>
<dbReference type="STRING" id="1122934.SAMN02745691_00871"/>
<dbReference type="RefSeq" id="WP_073993132.1">
    <property type="nucleotide sequence ID" value="NZ_FQYT01000007.1"/>
</dbReference>
<evidence type="ECO:0000256" key="11">
    <source>
        <dbReference type="ARBA" id="ARBA00023150"/>
    </source>
</evidence>
<dbReference type="InterPro" id="IPR001453">
    <property type="entry name" value="MoaB/Mog_dom"/>
</dbReference>
<dbReference type="InterPro" id="IPR027417">
    <property type="entry name" value="P-loop_NTPase"/>
</dbReference>
<organism evidence="15 16">
    <name type="scientific">Parasporobacterium paucivorans DSM 15970</name>
    <dbReference type="NCBI Taxonomy" id="1122934"/>
    <lineage>
        <taxon>Bacteria</taxon>
        <taxon>Bacillati</taxon>
        <taxon>Bacillota</taxon>
        <taxon>Clostridia</taxon>
        <taxon>Lachnospirales</taxon>
        <taxon>Lachnospiraceae</taxon>
        <taxon>Parasporobacterium</taxon>
    </lineage>
</organism>
<evidence type="ECO:0000256" key="5">
    <source>
        <dbReference type="ARBA" id="ARBA00013269"/>
    </source>
</evidence>
<dbReference type="SUPFAM" id="SSF52540">
    <property type="entry name" value="P-loop containing nucleoside triphosphate hydrolases"/>
    <property type="match status" value="1"/>
</dbReference>
<protein>
    <recommendedName>
        <fullName evidence="6 13">Molybdopterin molybdenumtransferase</fullName>
        <ecNumber evidence="5 13">2.10.1.1</ecNumber>
    </recommendedName>
</protein>
<feature type="domain" description="MoaB/Mog" evidence="14">
    <location>
        <begin position="347"/>
        <end position="485"/>
    </location>
</feature>
<dbReference type="Gene3D" id="3.90.105.10">
    <property type="entry name" value="Molybdopterin biosynthesis moea protein, domain 2"/>
    <property type="match status" value="1"/>
</dbReference>
<dbReference type="Pfam" id="PF03205">
    <property type="entry name" value="MobB"/>
    <property type="match status" value="1"/>
</dbReference>
<dbReference type="InterPro" id="IPR038987">
    <property type="entry name" value="MoeA-like"/>
</dbReference>
<keyword evidence="10 13" id="KW-0460">Magnesium</keyword>
<name>A0A1M6E640_9FIRM</name>
<dbReference type="Gene3D" id="2.170.190.11">
    <property type="entry name" value="Molybdopterin biosynthesis moea protein, domain 3"/>
    <property type="match status" value="1"/>
</dbReference>
<dbReference type="GO" id="GO:0005829">
    <property type="term" value="C:cytosol"/>
    <property type="evidence" value="ECO:0007669"/>
    <property type="project" value="TreeGrafter"/>
</dbReference>
<evidence type="ECO:0000259" key="14">
    <source>
        <dbReference type="SMART" id="SM00852"/>
    </source>
</evidence>
<evidence type="ECO:0000313" key="16">
    <source>
        <dbReference type="Proteomes" id="UP000184342"/>
    </source>
</evidence>
<dbReference type="SUPFAM" id="SSF63882">
    <property type="entry name" value="MoeA N-terminal region -like"/>
    <property type="match status" value="1"/>
</dbReference>
<dbReference type="UniPathway" id="UPA00344"/>
<keyword evidence="11 13" id="KW-0501">Molybdenum cofactor biosynthesis</keyword>
<dbReference type="InterPro" id="IPR036688">
    <property type="entry name" value="MoeA_C_domain_IV_sf"/>
</dbReference>
<dbReference type="FunFam" id="3.40.980.10:FF:000004">
    <property type="entry name" value="Molybdopterin molybdenumtransferase"/>
    <property type="match status" value="1"/>
</dbReference>
<gene>
    <name evidence="15" type="ORF">SAMN02745691_00871</name>
</gene>
<dbReference type="Gene3D" id="3.40.50.300">
    <property type="entry name" value="P-loop containing nucleotide triphosphate hydrolases"/>
    <property type="match status" value="1"/>
</dbReference>
<dbReference type="NCBIfam" id="NF045515">
    <property type="entry name" value="Glp_gephyrin"/>
    <property type="match status" value="1"/>
</dbReference>
<dbReference type="SUPFAM" id="SSF63867">
    <property type="entry name" value="MoeA C-terminal domain-like"/>
    <property type="match status" value="1"/>
</dbReference>
<dbReference type="InterPro" id="IPR036425">
    <property type="entry name" value="MoaB/Mog-like_dom_sf"/>
</dbReference>
<evidence type="ECO:0000256" key="10">
    <source>
        <dbReference type="ARBA" id="ARBA00022842"/>
    </source>
</evidence>
<dbReference type="Gene3D" id="2.40.340.10">
    <property type="entry name" value="MoeA, C-terminal, domain IV"/>
    <property type="match status" value="1"/>
</dbReference>
<dbReference type="Pfam" id="PF03454">
    <property type="entry name" value="MoeA_C"/>
    <property type="match status" value="1"/>
</dbReference>
<dbReference type="SUPFAM" id="SSF53218">
    <property type="entry name" value="Molybdenum cofactor biosynthesis proteins"/>
    <property type="match status" value="1"/>
</dbReference>
<dbReference type="InterPro" id="IPR036135">
    <property type="entry name" value="MoeA_linker/N_sf"/>
</dbReference>
<evidence type="ECO:0000256" key="4">
    <source>
        <dbReference type="ARBA" id="ARBA00010763"/>
    </source>
</evidence>
<keyword evidence="8 13" id="KW-0808">Transferase</keyword>
<dbReference type="Pfam" id="PF03453">
    <property type="entry name" value="MoeA_N"/>
    <property type="match status" value="1"/>
</dbReference>
<dbReference type="GO" id="GO:0046872">
    <property type="term" value="F:metal ion binding"/>
    <property type="evidence" value="ECO:0007669"/>
    <property type="project" value="UniProtKB-UniRule"/>
</dbReference>
<keyword evidence="16" id="KW-1185">Reference proteome</keyword>
<keyword evidence="7 13" id="KW-0500">Molybdenum</keyword>
<dbReference type="InterPro" id="IPR004435">
    <property type="entry name" value="MobB_dom"/>
</dbReference>
<evidence type="ECO:0000256" key="12">
    <source>
        <dbReference type="ARBA" id="ARBA00047317"/>
    </source>
</evidence>
<dbReference type="InterPro" id="IPR005111">
    <property type="entry name" value="MoeA_C_domain_IV"/>
</dbReference>
<evidence type="ECO:0000256" key="7">
    <source>
        <dbReference type="ARBA" id="ARBA00022505"/>
    </source>
</evidence>
<dbReference type="EC" id="2.10.1.1" evidence="5 13"/>
<dbReference type="EMBL" id="FQYT01000007">
    <property type="protein sequence ID" value="SHI80967.1"/>
    <property type="molecule type" value="Genomic_DNA"/>
</dbReference>
<comment type="function">
    <text evidence="2 13">Catalyzes the insertion of molybdate into adenylated molybdopterin with the concomitant release of AMP.</text>
</comment>
<comment type="similarity">
    <text evidence="4 13">Belongs to the MoeA family.</text>
</comment>
<dbReference type="GO" id="GO:0061599">
    <property type="term" value="F:molybdopterin molybdotransferase activity"/>
    <property type="evidence" value="ECO:0007669"/>
    <property type="project" value="UniProtKB-UniRule"/>
</dbReference>
<dbReference type="GO" id="GO:0006777">
    <property type="term" value="P:Mo-molybdopterin cofactor biosynthetic process"/>
    <property type="evidence" value="ECO:0007669"/>
    <property type="project" value="UniProtKB-UniRule"/>
</dbReference>
<dbReference type="GO" id="GO:0005525">
    <property type="term" value="F:GTP binding"/>
    <property type="evidence" value="ECO:0007669"/>
    <property type="project" value="InterPro"/>
</dbReference>
<evidence type="ECO:0000256" key="2">
    <source>
        <dbReference type="ARBA" id="ARBA00002901"/>
    </source>
</evidence>
<evidence type="ECO:0000256" key="3">
    <source>
        <dbReference type="ARBA" id="ARBA00005046"/>
    </source>
</evidence>
<dbReference type="SMART" id="SM00852">
    <property type="entry name" value="MoCF_biosynth"/>
    <property type="match status" value="1"/>
</dbReference>
<dbReference type="Proteomes" id="UP000184342">
    <property type="component" value="Unassembled WGS sequence"/>
</dbReference>
<dbReference type="CDD" id="cd03116">
    <property type="entry name" value="MobB"/>
    <property type="match status" value="1"/>
</dbReference>